<organism evidence="1 2">
    <name type="scientific">Phialophora macrospora</name>
    <dbReference type="NCBI Taxonomy" id="1851006"/>
    <lineage>
        <taxon>Eukaryota</taxon>
        <taxon>Fungi</taxon>
        <taxon>Dikarya</taxon>
        <taxon>Ascomycota</taxon>
        <taxon>Pezizomycotina</taxon>
        <taxon>Eurotiomycetes</taxon>
        <taxon>Chaetothyriomycetidae</taxon>
        <taxon>Chaetothyriales</taxon>
        <taxon>Herpotrichiellaceae</taxon>
        <taxon>Phialophora</taxon>
    </lineage>
</organism>
<reference evidence="1 2" key="1">
    <citation type="submission" date="2015-01" db="EMBL/GenBank/DDBJ databases">
        <title>The Genome Sequence of Capronia semiimmersa CBS27337.</title>
        <authorList>
            <consortium name="The Broad Institute Genomics Platform"/>
            <person name="Cuomo C."/>
            <person name="de Hoog S."/>
            <person name="Gorbushina A."/>
            <person name="Stielow B."/>
            <person name="Teixiera M."/>
            <person name="Abouelleil A."/>
            <person name="Chapman S.B."/>
            <person name="Priest M."/>
            <person name="Young S.K."/>
            <person name="Wortman J."/>
            <person name="Nusbaum C."/>
            <person name="Birren B."/>
        </authorList>
    </citation>
    <scope>NUCLEOTIDE SEQUENCE [LARGE SCALE GENOMIC DNA]</scope>
    <source>
        <strain evidence="1 2">CBS 27337</strain>
    </source>
</reference>
<evidence type="ECO:0000313" key="1">
    <source>
        <dbReference type="EMBL" id="KIW68235.1"/>
    </source>
</evidence>
<dbReference type="AlphaFoldDB" id="A0A0D2FNR9"/>
<sequence length="198" mass="22909">MPMETAGLGLNIFQILQNELITREGNRSTLGLGFRLAIIEDRLKNQEARSKNGLIWRPYHSIAPISAPTPRSRTTVEAQKKRLLERKGAIPTKDDKDPTMHIRDDELWEVHRDYPRTVLEFKRLQFHPDLVRSLLEFYDVKVYRPDMKPVVLDPSDHLLDVKHNLETCLEELATTWGLNYFRIGGLALTGHDQSFARP</sequence>
<gene>
    <name evidence="1" type="ORF">PV04_04193</name>
</gene>
<accession>A0A0D2FNR9</accession>
<name>A0A0D2FNR9_9EURO</name>
<keyword evidence="2" id="KW-1185">Reference proteome</keyword>
<protein>
    <submittedName>
        <fullName evidence="1">Uncharacterized protein</fullName>
    </submittedName>
</protein>
<dbReference type="Proteomes" id="UP000054266">
    <property type="component" value="Unassembled WGS sequence"/>
</dbReference>
<dbReference type="HOGENOM" id="CLU_1272152_0_0_1"/>
<proteinExistence type="predicted"/>
<evidence type="ECO:0000313" key="2">
    <source>
        <dbReference type="Proteomes" id="UP000054266"/>
    </source>
</evidence>
<dbReference type="EMBL" id="KN846958">
    <property type="protein sequence ID" value="KIW68235.1"/>
    <property type="molecule type" value="Genomic_DNA"/>
</dbReference>